<gene>
    <name evidence="2" type="ORF">EZS28_037118</name>
</gene>
<dbReference type="EMBL" id="SNRW01018418">
    <property type="protein sequence ID" value="KAA6367355.1"/>
    <property type="molecule type" value="Genomic_DNA"/>
</dbReference>
<evidence type="ECO:0000313" key="2">
    <source>
        <dbReference type="EMBL" id="KAA6367355.1"/>
    </source>
</evidence>
<proteinExistence type="predicted"/>
<feature type="non-terminal residue" evidence="2">
    <location>
        <position position="1"/>
    </location>
</feature>
<sequence>EVFRRGLQIFLWEIKEPRRSRGDRDECPPVKMELRDRQRLKPPKAWSSSDDEDQWLSQSE</sequence>
<protein>
    <submittedName>
        <fullName evidence="2">Uncharacterized protein</fullName>
    </submittedName>
</protein>
<feature type="compositionally biased region" description="Basic and acidic residues" evidence="1">
    <location>
        <begin position="18"/>
        <end position="39"/>
    </location>
</feature>
<accession>A0A5J4UCM9</accession>
<evidence type="ECO:0000256" key="1">
    <source>
        <dbReference type="SAM" id="MobiDB-lite"/>
    </source>
</evidence>
<organism evidence="2 3">
    <name type="scientific">Streblomastix strix</name>
    <dbReference type="NCBI Taxonomy" id="222440"/>
    <lineage>
        <taxon>Eukaryota</taxon>
        <taxon>Metamonada</taxon>
        <taxon>Preaxostyla</taxon>
        <taxon>Oxymonadida</taxon>
        <taxon>Streblomastigidae</taxon>
        <taxon>Streblomastix</taxon>
    </lineage>
</organism>
<evidence type="ECO:0000313" key="3">
    <source>
        <dbReference type="Proteomes" id="UP000324800"/>
    </source>
</evidence>
<name>A0A5J4UCM9_9EUKA</name>
<dbReference type="AlphaFoldDB" id="A0A5J4UCM9"/>
<reference evidence="2 3" key="1">
    <citation type="submission" date="2019-03" db="EMBL/GenBank/DDBJ databases">
        <title>Single cell metagenomics reveals metabolic interactions within the superorganism composed of flagellate Streblomastix strix and complex community of Bacteroidetes bacteria on its surface.</title>
        <authorList>
            <person name="Treitli S.C."/>
            <person name="Kolisko M."/>
            <person name="Husnik F."/>
            <person name="Keeling P."/>
            <person name="Hampl V."/>
        </authorList>
    </citation>
    <scope>NUCLEOTIDE SEQUENCE [LARGE SCALE GENOMIC DNA]</scope>
    <source>
        <strain evidence="2">ST1C</strain>
    </source>
</reference>
<comment type="caution">
    <text evidence="2">The sequence shown here is derived from an EMBL/GenBank/DDBJ whole genome shotgun (WGS) entry which is preliminary data.</text>
</comment>
<feature type="region of interest" description="Disordered" evidence="1">
    <location>
        <begin position="18"/>
        <end position="60"/>
    </location>
</feature>
<dbReference type="Proteomes" id="UP000324800">
    <property type="component" value="Unassembled WGS sequence"/>
</dbReference>